<dbReference type="PANTHER" id="PTHR43433:SF5">
    <property type="entry name" value="AB HYDROLASE-1 DOMAIN-CONTAINING PROTEIN"/>
    <property type="match status" value="1"/>
</dbReference>
<dbReference type="RefSeq" id="WP_220560204.1">
    <property type="nucleotide sequence ID" value="NZ_CP074133.1"/>
</dbReference>
<keyword evidence="3" id="KW-1185">Reference proteome</keyword>
<accession>A0ABX8BR84</accession>
<organism evidence="2 3">
    <name type="scientific">Nocardiopsis changdeensis</name>
    <dbReference type="NCBI Taxonomy" id="2831969"/>
    <lineage>
        <taxon>Bacteria</taxon>
        <taxon>Bacillati</taxon>
        <taxon>Actinomycetota</taxon>
        <taxon>Actinomycetes</taxon>
        <taxon>Streptosporangiales</taxon>
        <taxon>Nocardiopsidaceae</taxon>
        <taxon>Nocardiopsis</taxon>
    </lineage>
</organism>
<dbReference type="InterPro" id="IPR050471">
    <property type="entry name" value="AB_hydrolase"/>
</dbReference>
<protein>
    <submittedName>
        <fullName evidence="2">Alpha/beta fold hydrolase</fullName>
    </submittedName>
</protein>
<proteinExistence type="predicted"/>
<evidence type="ECO:0000259" key="1">
    <source>
        <dbReference type="Pfam" id="PF12146"/>
    </source>
</evidence>
<evidence type="ECO:0000313" key="3">
    <source>
        <dbReference type="Proteomes" id="UP000676079"/>
    </source>
</evidence>
<dbReference type="PANTHER" id="PTHR43433">
    <property type="entry name" value="HYDROLASE, ALPHA/BETA FOLD FAMILY PROTEIN"/>
    <property type="match status" value="1"/>
</dbReference>
<dbReference type="InterPro" id="IPR022742">
    <property type="entry name" value="Hydrolase_4"/>
</dbReference>
<gene>
    <name evidence="2" type="ORF">KGD84_11095</name>
</gene>
<dbReference type="Pfam" id="PF12146">
    <property type="entry name" value="Hydrolase_4"/>
    <property type="match status" value="1"/>
</dbReference>
<reference evidence="2 3" key="1">
    <citation type="submission" date="2021-05" db="EMBL/GenBank/DDBJ databases">
        <title>Direct Submission.</title>
        <authorList>
            <person name="Li K."/>
            <person name="Gao J."/>
        </authorList>
    </citation>
    <scope>NUCLEOTIDE SEQUENCE [LARGE SCALE GENOMIC DNA]</scope>
    <source>
        <strain evidence="2 3">Mg02</strain>
    </source>
</reference>
<dbReference type="EMBL" id="CP074133">
    <property type="protein sequence ID" value="QUX24752.1"/>
    <property type="molecule type" value="Genomic_DNA"/>
</dbReference>
<sequence length="295" mass="31856">MTPGEPEKETTVTTAPHPIDLEVLAVTAPRVAGRRALRLWTDPGDTSAVDRDRDVHERARVDHLGHRGWRVAAYTWGEGARPVLLVHGWGSRAARLAPLVRALTARGHTVVSWDAPGHGATGGPAGTVLDALAVARLLQERHGDFAAVIGHSLGALFATHLVREGIRTDRLALLSAMADFEGTVDGFVAAHGWGPRVNRALRRAIEDDLFDGDRDLWKRYATVRDADALDVPVLLFHDVDDPLIPHAESVRILAAMGAGARMVGTVGLGHNRILADPDVLERLTAFVAPVRAEVW</sequence>
<dbReference type="GO" id="GO:0016787">
    <property type="term" value="F:hydrolase activity"/>
    <property type="evidence" value="ECO:0007669"/>
    <property type="project" value="UniProtKB-KW"/>
</dbReference>
<dbReference type="Gene3D" id="3.40.50.1820">
    <property type="entry name" value="alpha/beta hydrolase"/>
    <property type="match status" value="1"/>
</dbReference>
<dbReference type="InterPro" id="IPR029058">
    <property type="entry name" value="AB_hydrolase_fold"/>
</dbReference>
<dbReference type="Proteomes" id="UP000676079">
    <property type="component" value="Chromosome"/>
</dbReference>
<evidence type="ECO:0000313" key="2">
    <source>
        <dbReference type="EMBL" id="QUX24752.1"/>
    </source>
</evidence>
<feature type="domain" description="Serine aminopeptidase S33" evidence="1">
    <location>
        <begin position="83"/>
        <end position="183"/>
    </location>
</feature>
<dbReference type="SUPFAM" id="SSF53474">
    <property type="entry name" value="alpha/beta-Hydrolases"/>
    <property type="match status" value="1"/>
</dbReference>
<name>A0ABX8BR84_9ACTN</name>
<keyword evidence="2" id="KW-0378">Hydrolase</keyword>